<dbReference type="EMBL" id="CP103423">
    <property type="protein sequence ID" value="UWD34088.1"/>
    <property type="molecule type" value="Genomic_DNA"/>
</dbReference>
<keyword evidence="6" id="KW-0175">Coiled coil</keyword>
<dbReference type="PRINTS" id="PR00300">
    <property type="entry name" value="CLPPROTEASEA"/>
</dbReference>
<dbReference type="Pfam" id="PF17871">
    <property type="entry name" value="AAA_lid_9"/>
    <property type="match status" value="1"/>
</dbReference>
<dbReference type="Gene3D" id="3.40.50.300">
    <property type="entry name" value="P-loop containing nucleotide triphosphate hydrolases"/>
    <property type="match status" value="3"/>
</dbReference>
<evidence type="ECO:0000256" key="2">
    <source>
        <dbReference type="ARBA" id="ARBA00022741"/>
    </source>
</evidence>
<dbReference type="RefSeq" id="WP_051542110.1">
    <property type="nucleotide sequence ID" value="NZ_CP103423.1"/>
</dbReference>
<comment type="similarity">
    <text evidence="5">Belongs to the ClpA/ClpB family.</text>
</comment>
<feature type="coiled-coil region" evidence="6">
    <location>
        <begin position="264"/>
        <end position="378"/>
    </location>
</feature>
<dbReference type="Gene3D" id="1.10.8.60">
    <property type="match status" value="1"/>
</dbReference>
<dbReference type="Pfam" id="PF10431">
    <property type="entry name" value="ClpB_D2-small"/>
    <property type="match status" value="1"/>
</dbReference>
<evidence type="ECO:0000256" key="4">
    <source>
        <dbReference type="ARBA" id="ARBA00023186"/>
    </source>
</evidence>
<organism evidence="9 10">
    <name type="scientific">Mesomycoplasma molare</name>
    <dbReference type="NCBI Taxonomy" id="171288"/>
    <lineage>
        <taxon>Bacteria</taxon>
        <taxon>Bacillati</taxon>
        <taxon>Mycoplasmatota</taxon>
        <taxon>Mycoplasmoidales</taxon>
        <taxon>Metamycoplasmataceae</taxon>
        <taxon>Mesomycoplasma</taxon>
    </lineage>
</organism>
<dbReference type="InterPro" id="IPR003959">
    <property type="entry name" value="ATPase_AAA_core"/>
</dbReference>
<proteinExistence type="inferred from homology"/>
<keyword evidence="10" id="KW-1185">Reference proteome</keyword>
<dbReference type="InterPro" id="IPR001270">
    <property type="entry name" value="ClpA/B"/>
</dbReference>
<dbReference type="CDD" id="cd00009">
    <property type="entry name" value="AAA"/>
    <property type="match status" value="1"/>
</dbReference>
<evidence type="ECO:0000313" key="9">
    <source>
        <dbReference type="EMBL" id="UWD34088.1"/>
    </source>
</evidence>
<feature type="domain" description="Clp ATPase C-terminal" evidence="8">
    <location>
        <begin position="614"/>
        <end position="704"/>
    </location>
</feature>
<accession>A0ABY5TXX2</accession>
<reference evidence="9" key="1">
    <citation type="submission" date="2022-08" db="EMBL/GenBank/DDBJ databases">
        <title>Complete genome sequence of Mycoplasma molare type strain H 542.</title>
        <authorList>
            <person name="Spergser J."/>
        </authorList>
    </citation>
    <scope>NUCLEOTIDE SEQUENCE</scope>
    <source>
        <strain evidence="9">H 542</strain>
    </source>
</reference>
<dbReference type="PANTHER" id="PTHR11638:SF18">
    <property type="entry name" value="HEAT SHOCK PROTEIN 104"/>
    <property type="match status" value="1"/>
</dbReference>
<evidence type="ECO:0000256" key="5">
    <source>
        <dbReference type="RuleBase" id="RU004432"/>
    </source>
</evidence>
<dbReference type="InterPro" id="IPR027417">
    <property type="entry name" value="P-loop_NTPase"/>
</dbReference>
<dbReference type="PROSITE" id="PS00871">
    <property type="entry name" value="CLPAB_2"/>
    <property type="match status" value="1"/>
</dbReference>
<evidence type="ECO:0000256" key="1">
    <source>
        <dbReference type="ARBA" id="ARBA00022737"/>
    </source>
</evidence>
<keyword evidence="1" id="KW-0677">Repeat</keyword>
<protein>
    <submittedName>
        <fullName evidence="9">AAA family ATPase</fullName>
    </submittedName>
</protein>
<dbReference type="SMART" id="SM01086">
    <property type="entry name" value="ClpB_D2-small"/>
    <property type="match status" value="1"/>
</dbReference>
<sequence length="706" mass="80641">MNFEFKEEKNPLEEFGKNLTDLAIKNKLDPVIGRDDEIRRIITILSRKTKNNPVLVGEPGVGKTAIIEGLARKIVEGSVPENLKNKQIWEIDLASVIAGASYQGQFEDRLKKIIKQIENSNGDIIIFIDEIHLLIGAGKNNSGAMDAANIIKPIMARGGIKLIGATTLEEYKLYIEKDAALERRMQKIDVIEPTIEDTITILRGIKNRMENYHKIKITDEALVAAANLSYRYINDRFLPDKAIDLVDEAGATIKVEINYQPEEIEKLKQTYAKLNMEIISLSNEKNNVNNEKIKEINEKIENVKAKIKEKEELFQKEKKQTHKLAFLKNQLDDLNNNFKILQNEGKFKEASEIIYNKIPNIKREIEDLENNVINNNNSFVKDQVTVEDIAKIVSKWTKIPVTKLVEKDKTKILNLKTNLEKMIKGQNQAIELVNSSILRSKANINDPNKPIGSFIFVGPTGVGKTELARALSLLLFNSEKQIIRLDMSEYMEKHSVSKLIGSPPGYIGYENGGQLTEKIRQNPYSLILFDEIEKAHPDVSNILLQILDNGYLTDSKGRKINFRNTIIIMTSNIGAHEILKNPNISIDILKNKLLEHFKPEFLNRIDEIIKFNPLSKEVLKNITELELVKLIERIKDNTKINIKFNKEIIDFIVNNTDYENFGARPIKLFIKRNIETFIANSILNNQISVDKENILIIEKNAITWKE</sequence>
<dbReference type="PROSITE" id="PS00870">
    <property type="entry name" value="CLPAB_1"/>
    <property type="match status" value="1"/>
</dbReference>
<dbReference type="InterPro" id="IPR041546">
    <property type="entry name" value="ClpA/ClpB_AAA_lid"/>
</dbReference>
<feature type="domain" description="AAA+ ATPase" evidence="7">
    <location>
        <begin position="450"/>
        <end position="595"/>
    </location>
</feature>
<evidence type="ECO:0000259" key="8">
    <source>
        <dbReference type="SMART" id="SM01086"/>
    </source>
</evidence>
<name>A0ABY5TXX2_9BACT</name>
<gene>
    <name evidence="9" type="ORF">NX772_03240</name>
</gene>
<evidence type="ECO:0000313" key="10">
    <source>
        <dbReference type="Proteomes" id="UP001058364"/>
    </source>
</evidence>
<evidence type="ECO:0000259" key="7">
    <source>
        <dbReference type="SMART" id="SM00382"/>
    </source>
</evidence>
<keyword evidence="4 5" id="KW-0143">Chaperone</keyword>
<keyword evidence="3 5" id="KW-0067">ATP-binding</keyword>
<dbReference type="InterPro" id="IPR019489">
    <property type="entry name" value="Clp_ATPase_C"/>
</dbReference>
<dbReference type="InterPro" id="IPR028299">
    <property type="entry name" value="ClpA/B_CS2"/>
</dbReference>
<feature type="domain" description="AAA+ ATPase" evidence="7">
    <location>
        <begin position="49"/>
        <end position="192"/>
    </location>
</feature>
<dbReference type="SMART" id="SM00382">
    <property type="entry name" value="AAA"/>
    <property type="match status" value="2"/>
</dbReference>
<dbReference type="CDD" id="cd19499">
    <property type="entry name" value="RecA-like_ClpB_Hsp104-like"/>
    <property type="match status" value="1"/>
</dbReference>
<evidence type="ECO:0000256" key="6">
    <source>
        <dbReference type="SAM" id="Coils"/>
    </source>
</evidence>
<dbReference type="SUPFAM" id="SSF52540">
    <property type="entry name" value="P-loop containing nucleoside triphosphate hydrolases"/>
    <property type="match status" value="2"/>
</dbReference>
<dbReference type="Proteomes" id="UP001058364">
    <property type="component" value="Chromosome"/>
</dbReference>
<dbReference type="Pfam" id="PF07724">
    <property type="entry name" value="AAA_2"/>
    <property type="match status" value="1"/>
</dbReference>
<dbReference type="PANTHER" id="PTHR11638">
    <property type="entry name" value="ATP-DEPENDENT CLP PROTEASE"/>
    <property type="match status" value="1"/>
</dbReference>
<dbReference type="InterPro" id="IPR003593">
    <property type="entry name" value="AAA+_ATPase"/>
</dbReference>
<keyword evidence="2 5" id="KW-0547">Nucleotide-binding</keyword>
<dbReference type="Pfam" id="PF00004">
    <property type="entry name" value="AAA"/>
    <property type="match status" value="1"/>
</dbReference>
<dbReference type="InterPro" id="IPR018368">
    <property type="entry name" value="ClpA/B_CS1"/>
</dbReference>
<dbReference type="InterPro" id="IPR050130">
    <property type="entry name" value="ClpA_ClpB"/>
</dbReference>
<evidence type="ECO:0000256" key="3">
    <source>
        <dbReference type="ARBA" id="ARBA00022840"/>
    </source>
</evidence>